<accession>A0ACC6M4S1</accession>
<reference evidence="1" key="1">
    <citation type="submission" date="2023-11" db="EMBL/GenBank/DDBJ databases">
        <title>Gracilibacillus pellucida a moderately halophilic bacterium isolated from saline soil in Xinjiang province.</title>
        <authorList>
            <person name="Zhang Z."/>
            <person name="Tan F."/>
            <person name="Wang Y."/>
            <person name="Xia M."/>
        </authorList>
    </citation>
    <scope>NUCLEOTIDE SEQUENCE</scope>
    <source>
        <strain evidence="1">S3-1-1</strain>
    </source>
</reference>
<gene>
    <name evidence="1" type="ORF">SH601_07870</name>
</gene>
<sequence>MFPINSLFNFKKDKPKQYVGCVRNPKKPNEFHKLLAKACAHYGLTMIYYTPKQVDMENHLVTGKILINDKWHSKVVNIPVFNDVATLCFRHKEVTNYLRQMSTLSNDLIGTKTKQYRLIKSSDMFKDIVIPYITTNQPENIMNFLAKHSTIILKPSRGMKGENIYKVTKLENGEFLCVYQTEEKRITYDEFYQFLYSLISKKKYICQKYIETIDENGKPFDVRIRLEKNVDGEWETVVNLVRIAGKQKVVSNVAQGGYVAELSSFLQVNYPDNLEKINKKIIQIGENLPLHIEETTGKNLSSLGIDVGIDPHGSIYLFEINTSPGTEFAIGEIALIKSGYFHHKMKELSNQRLKTAGLSRISK</sequence>
<evidence type="ECO:0000313" key="2">
    <source>
        <dbReference type="Proteomes" id="UP001277972"/>
    </source>
</evidence>
<keyword evidence="2" id="KW-1185">Reference proteome</keyword>
<dbReference type="EMBL" id="JAWZSR010000004">
    <property type="protein sequence ID" value="MDX8045908.1"/>
    <property type="molecule type" value="Genomic_DNA"/>
</dbReference>
<name>A0ACC6M4S1_9BACI</name>
<proteinExistence type="predicted"/>
<protein>
    <submittedName>
        <fullName evidence="1">YheC/YheD family protein</fullName>
    </submittedName>
</protein>
<comment type="caution">
    <text evidence="1">The sequence shown here is derived from an EMBL/GenBank/DDBJ whole genome shotgun (WGS) entry which is preliminary data.</text>
</comment>
<dbReference type="Proteomes" id="UP001277972">
    <property type="component" value="Unassembled WGS sequence"/>
</dbReference>
<evidence type="ECO:0000313" key="1">
    <source>
        <dbReference type="EMBL" id="MDX8045908.1"/>
    </source>
</evidence>
<organism evidence="1 2">
    <name type="scientific">Gracilibacillus pellucidus</name>
    <dbReference type="NCBI Taxonomy" id="3095368"/>
    <lineage>
        <taxon>Bacteria</taxon>
        <taxon>Bacillati</taxon>
        <taxon>Bacillota</taxon>
        <taxon>Bacilli</taxon>
        <taxon>Bacillales</taxon>
        <taxon>Bacillaceae</taxon>
        <taxon>Gracilibacillus</taxon>
    </lineage>
</organism>